<feature type="compositionally biased region" description="Acidic residues" evidence="1">
    <location>
        <begin position="50"/>
        <end position="61"/>
    </location>
</feature>
<dbReference type="AlphaFoldDB" id="A0A3A9Z0C5"/>
<feature type="region of interest" description="Disordered" evidence="1">
    <location>
        <begin position="34"/>
        <end position="318"/>
    </location>
</feature>
<feature type="signal peptide" evidence="2">
    <location>
        <begin position="1"/>
        <end position="34"/>
    </location>
</feature>
<feature type="compositionally biased region" description="Basic and acidic residues" evidence="1">
    <location>
        <begin position="111"/>
        <end position="132"/>
    </location>
</feature>
<comment type="caution">
    <text evidence="3">The sequence shown here is derived from an EMBL/GenBank/DDBJ whole genome shotgun (WGS) entry which is preliminary data.</text>
</comment>
<sequence>MRRLHMPVGKAIALAAMPSAALMGMGFTSPLAKADPQPANPFQDGPCVEIPDEGLPEEYAELFETAEGVETDPGAEDPEDDAGDGADAGDAAEEGAGEAAEDGSGDEADADGTREADQGGRQGAAEDSREPADEREEDGGSADSPETDENQGGAEDGEEAETGEGEDAESGSSGGLLGGLLGGVGDTLGGLGNAVGGLLDPSGRQAGEETGERDAAGQDEAPAGDAGQDGQEARDGAAEDGESGGAADEPEGEEAGDEAEGSGDAEGAGDAGDAGDAEADDGTAEDAAGDEAGAADEEAQDPAAGDPFAPDDQGRLPYPCPLELEVAGTGEQTPMTLPNDPWYLQASSLLLRGLHYHGVVNVVTADGSVKQVLKFTAEKVDIGDLHQIVDAENGVRYHVATAPGSNSTFRNGTVTMYTERLQGNLFGLIPTVYDPAHQPPLDLPLAYFTDVFVAQAGQFGGDLTLQGMNMYTTEDGPTQIPD</sequence>
<feature type="compositionally biased region" description="Acidic residues" evidence="1">
    <location>
        <begin position="133"/>
        <end position="169"/>
    </location>
</feature>
<feature type="compositionally biased region" description="Acidic residues" evidence="1">
    <location>
        <begin position="238"/>
        <end position="263"/>
    </location>
</feature>
<dbReference type="Proteomes" id="UP000272474">
    <property type="component" value="Unassembled WGS sequence"/>
</dbReference>
<dbReference type="EMBL" id="RBAL01000009">
    <property type="protein sequence ID" value="RKN40876.1"/>
    <property type="molecule type" value="Genomic_DNA"/>
</dbReference>
<reference evidence="3 4" key="1">
    <citation type="journal article" date="2014" name="Int. J. Syst. Evol. Microbiol.">
        <title>Streptomyces hoynatensis sp. nov., isolated from deep marine sediment.</title>
        <authorList>
            <person name="Veyisoglu A."/>
            <person name="Sahin N."/>
        </authorList>
    </citation>
    <scope>NUCLEOTIDE SEQUENCE [LARGE SCALE GENOMIC DNA]</scope>
    <source>
        <strain evidence="3 4">KCTC 29097</strain>
    </source>
</reference>
<keyword evidence="2" id="KW-0732">Signal</keyword>
<evidence type="ECO:0000256" key="1">
    <source>
        <dbReference type="SAM" id="MobiDB-lite"/>
    </source>
</evidence>
<gene>
    <name evidence="3" type="ORF">D7294_17535</name>
</gene>
<feature type="compositionally biased region" description="Gly residues" evidence="1">
    <location>
        <begin position="172"/>
        <end position="195"/>
    </location>
</feature>
<keyword evidence="4" id="KW-1185">Reference proteome</keyword>
<protein>
    <submittedName>
        <fullName evidence="3">Uncharacterized protein</fullName>
    </submittedName>
</protein>
<name>A0A3A9Z0C5_9ACTN</name>
<evidence type="ECO:0000313" key="4">
    <source>
        <dbReference type="Proteomes" id="UP000272474"/>
    </source>
</evidence>
<feature type="compositionally biased region" description="Basic and acidic residues" evidence="1">
    <location>
        <begin position="206"/>
        <end position="216"/>
    </location>
</feature>
<feature type="compositionally biased region" description="Low complexity" evidence="1">
    <location>
        <begin position="301"/>
        <end position="311"/>
    </location>
</feature>
<feature type="compositionally biased region" description="Acidic residues" evidence="1">
    <location>
        <begin position="90"/>
        <end position="110"/>
    </location>
</feature>
<organism evidence="3 4">
    <name type="scientific">Streptomyces hoynatensis</name>
    <dbReference type="NCBI Taxonomy" id="1141874"/>
    <lineage>
        <taxon>Bacteria</taxon>
        <taxon>Bacillati</taxon>
        <taxon>Actinomycetota</taxon>
        <taxon>Actinomycetes</taxon>
        <taxon>Kitasatosporales</taxon>
        <taxon>Streptomycetaceae</taxon>
        <taxon>Streptomyces</taxon>
    </lineage>
</organism>
<evidence type="ECO:0000256" key="2">
    <source>
        <dbReference type="SAM" id="SignalP"/>
    </source>
</evidence>
<proteinExistence type="predicted"/>
<accession>A0A3A9Z0C5</accession>
<evidence type="ECO:0000313" key="3">
    <source>
        <dbReference type="EMBL" id="RKN40876.1"/>
    </source>
</evidence>
<feature type="chain" id="PRO_5017436201" evidence="2">
    <location>
        <begin position="35"/>
        <end position="482"/>
    </location>
</feature>
<feature type="compositionally biased region" description="Acidic residues" evidence="1">
    <location>
        <begin position="273"/>
        <end position="300"/>
    </location>
</feature>
<feature type="compositionally biased region" description="Acidic residues" evidence="1">
    <location>
        <begin position="67"/>
        <end position="84"/>
    </location>
</feature>